<evidence type="ECO:0000259" key="14">
    <source>
        <dbReference type="Pfam" id="PF05347"/>
    </source>
</evidence>
<evidence type="ECO:0000256" key="9">
    <source>
        <dbReference type="ARBA" id="ARBA00023128"/>
    </source>
</evidence>
<dbReference type="GO" id="GO:0005743">
    <property type="term" value="C:mitochondrial inner membrane"/>
    <property type="evidence" value="ECO:0007669"/>
    <property type="project" value="UniProtKB-SubCell"/>
</dbReference>
<organism evidence="15 16">
    <name type="scientific">Biomphalaria pfeifferi</name>
    <name type="common">Bloodfluke planorb</name>
    <name type="synonym">Freshwater snail</name>
    <dbReference type="NCBI Taxonomy" id="112525"/>
    <lineage>
        <taxon>Eukaryota</taxon>
        <taxon>Metazoa</taxon>
        <taxon>Spiralia</taxon>
        <taxon>Lophotrochozoa</taxon>
        <taxon>Mollusca</taxon>
        <taxon>Gastropoda</taxon>
        <taxon>Heterobranchia</taxon>
        <taxon>Euthyneura</taxon>
        <taxon>Panpulmonata</taxon>
        <taxon>Hygrophila</taxon>
        <taxon>Lymnaeoidea</taxon>
        <taxon>Planorbidae</taxon>
        <taxon>Biomphalaria</taxon>
    </lineage>
</organism>
<comment type="subcellular location">
    <subcellularLocation>
        <location evidence="1">Mitochondrion inner membrane</location>
        <topology evidence="1">Peripheral membrane protein</topology>
        <orientation evidence="1">Matrix side</orientation>
    </subcellularLocation>
</comment>
<evidence type="ECO:0000256" key="4">
    <source>
        <dbReference type="ARBA" id="ARBA00016386"/>
    </source>
</evidence>
<protein>
    <recommendedName>
        <fullName evidence="4">NADH dehydrogenase [ubiquinone] 1 alpha subcomplex subunit 6</fullName>
    </recommendedName>
    <alternativeName>
        <fullName evidence="11">Complex I-B14</fullName>
    </alternativeName>
    <alternativeName>
        <fullName evidence="12">NADH-ubiquinone oxidoreductase B14 subunit</fullName>
    </alternativeName>
</protein>
<dbReference type="AlphaFoldDB" id="A0AAD8BQL8"/>
<dbReference type="GO" id="GO:0006979">
    <property type="term" value="P:response to oxidative stress"/>
    <property type="evidence" value="ECO:0007669"/>
    <property type="project" value="TreeGrafter"/>
</dbReference>
<evidence type="ECO:0000256" key="3">
    <source>
        <dbReference type="ARBA" id="ARBA00011790"/>
    </source>
</evidence>
<comment type="function">
    <text evidence="13">Accessory subunit of the mitochondrial membrane respiratory chain NADH dehydrogenase (Complex I), that is believed to be not involved in catalysis. Required for proper complex I assembly. Complex I functions in the transfer of electrons from NADH to the respiratory chain. The immediate electron acceptor for the enzyme is believed to be ubiquinone.</text>
</comment>
<dbReference type="InterPro" id="IPR016488">
    <property type="entry name" value="NADH_Ub_cplx-1_asu_su-6"/>
</dbReference>
<dbReference type="PIRSF" id="PIRSF006643">
    <property type="entry name" value="NDUA6"/>
    <property type="match status" value="1"/>
</dbReference>
<feature type="domain" description="Complex 1 LYR protein" evidence="14">
    <location>
        <begin position="35"/>
        <end position="87"/>
    </location>
</feature>
<name>A0AAD8BQL8_BIOPF</name>
<keyword evidence="8" id="KW-0249">Electron transport</keyword>
<reference evidence="15" key="1">
    <citation type="journal article" date="2023" name="PLoS Negl. Trop. Dis.">
        <title>A genome sequence for Biomphalaria pfeifferi, the major vector snail for the human-infecting parasite Schistosoma mansoni.</title>
        <authorList>
            <person name="Bu L."/>
            <person name="Lu L."/>
            <person name="Laidemitt M.R."/>
            <person name="Zhang S.M."/>
            <person name="Mutuku M."/>
            <person name="Mkoji G."/>
            <person name="Steinauer M."/>
            <person name="Loker E.S."/>
        </authorList>
    </citation>
    <scope>NUCLEOTIDE SEQUENCE</scope>
    <source>
        <strain evidence="15">KasaAsao</strain>
    </source>
</reference>
<dbReference type="Pfam" id="PF05347">
    <property type="entry name" value="Complex1_LYR"/>
    <property type="match status" value="1"/>
</dbReference>
<comment type="subunit">
    <text evidence="3">Mammalian complex I is composed of 45 different subunits.</text>
</comment>
<evidence type="ECO:0000256" key="6">
    <source>
        <dbReference type="ARBA" id="ARBA00022660"/>
    </source>
</evidence>
<dbReference type="EMBL" id="JASAOG010000045">
    <property type="protein sequence ID" value="KAK0058930.1"/>
    <property type="molecule type" value="Genomic_DNA"/>
</dbReference>
<evidence type="ECO:0000256" key="11">
    <source>
        <dbReference type="ARBA" id="ARBA00030213"/>
    </source>
</evidence>
<accession>A0AAD8BQL8</accession>
<evidence type="ECO:0000256" key="12">
    <source>
        <dbReference type="ARBA" id="ARBA00032352"/>
    </source>
</evidence>
<proteinExistence type="inferred from homology"/>
<dbReference type="PANTHER" id="PTHR12964">
    <property type="entry name" value="NADH-UBIQUINONE OXIDOREDUCTASE B14 SUBUNIT"/>
    <property type="match status" value="1"/>
</dbReference>
<comment type="similarity">
    <text evidence="2">Belongs to the complex I LYR family.</text>
</comment>
<evidence type="ECO:0000256" key="5">
    <source>
        <dbReference type="ARBA" id="ARBA00022448"/>
    </source>
</evidence>
<gene>
    <name evidence="15" type="ORF">Bpfe_011540</name>
</gene>
<dbReference type="PANTHER" id="PTHR12964:SF0">
    <property type="entry name" value="NADH DEHYDROGENASE [UBIQUINONE] 1 ALPHA SUBCOMPLEX SUBUNIT 6"/>
    <property type="match status" value="1"/>
</dbReference>
<keyword evidence="5" id="KW-0813">Transport</keyword>
<dbReference type="InterPro" id="IPR008011">
    <property type="entry name" value="Complex1_LYR_dom"/>
</dbReference>
<reference evidence="15" key="2">
    <citation type="submission" date="2023-04" db="EMBL/GenBank/DDBJ databases">
        <authorList>
            <person name="Bu L."/>
            <person name="Lu L."/>
            <person name="Laidemitt M.R."/>
            <person name="Zhang S.M."/>
            <person name="Mutuku M."/>
            <person name="Mkoji G."/>
            <person name="Steinauer M."/>
            <person name="Loker E.S."/>
        </authorList>
    </citation>
    <scope>NUCLEOTIDE SEQUENCE</scope>
    <source>
        <strain evidence="15">KasaAsao</strain>
        <tissue evidence="15">Whole Snail</tissue>
    </source>
</reference>
<dbReference type="Proteomes" id="UP001233172">
    <property type="component" value="Unassembled WGS sequence"/>
</dbReference>
<keyword evidence="16" id="KW-1185">Reference proteome</keyword>
<dbReference type="GO" id="GO:0045271">
    <property type="term" value="C:respiratory chain complex I"/>
    <property type="evidence" value="ECO:0007669"/>
    <property type="project" value="InterPro"/>
</dbReference>
<dbReference type="InterPro" id="IPR045299">
    <property type="entry name" value="Complex1_LYR_NDUFA6_LYRM6"/>
</dbReference>
<evidence type="ECO:0000256" key="8">
    <source>
        <dbReference type="ARBA" id="ARBA00022982"/>
    </source>
</evidence>
<dbReference type="CDD" id="cd20266">
    <property type="entry name" value="Complex1_LYR_NDUFA6_LYRM6"/>
    <property type="match status" value="1"/>
</dbReference>
<sequence>MATNRLVQQGVKQVKPLLSLDRTEARRRVLNLYKAWYRQIPYTVNAFYIPVTVKQGREKLRELFMKNKHVTDIRAIDMLVIKGQMDLVETANIWKQRNHVMMFFKDTVNPKPTDFLSKFYEGQD</sequence>
<evidence type="ECO:0000256" key="7">
    <source>
        <dbReference type="ARBA" id="ARBA00022792"/>
    </source>
</evidence>
<evidence type="ECO:0000256" key="1">
    <source>
        <dbReference type="ARBA" id="ARBA00004443"/>
    </source>
</evidence>
<evidence type="ECO:0000256" key="2">
    <source>
        <dbReference type="ARBA" id="ARBA00009508"/>
    </source>
</evidence>
<comment type="caution">
    <text evidence="15">The sequence shown here is derived from an EMBL/GenBank/DDBJ whole genome shotgun (WGS) entry which is preliminary data.</text>
</comment>
<keyword evidence="6" id="KW-0679">Respiratory chain</keyword>
<keyword evidence="10" id="KW-0472">Membrane</keyword>
<evidence type="ECO:0000256" key="13">
    <source>
        <dbReference type="ARBA" id="ARBA00046116"/>
    </source>
</evidence>
<evidence type="ECO:0000313" key="16">
    <source>
        <dbReference type="Proteomes" id="UP001233172"/>
    </source>
</evidence>
<evidence type="ECO:0000256" key="10">
    <source>
        <dbReference type="ARBA" id="ARBA00023136"/>
    </source>
</evidence>
<keyword evidence="7" id="KW-0999">Mitochondrion inner membrane</keyword>
<evidence type="ECO:0000313" key="15">
    <source>
        <dbReference type="EMBL" id="KAK0058930.1"/>
    </source>
</evidence>
<keyword evidence="9" id="KW-0496">Mitochondrion</keyword>